<dbReference type="PANTHER" id="PTHR23282">
    <property type="entry name" value="APICAL ENDOSOMAL GLYCOPROTEIN PRECURSOR"/>
    <property type="match status" value="1"/>
</dbReference>
<dbReference type="InterPro" id="IPR013320">
    <property type="entry name" value="ConA-like_dom_sf"/>
</dbReference>
<dbReference type="EMBL" id="BPLR01011255">
    <property type="protein sequence ID" value="GIY45281.1"/>
    <property type="molecule type" value="Genomic_DNA"/>
</dbReference>
<dbReference type="SMART" id="SM00137">
    <property type="entry name" value="MAM"/>
    <property type="match status" value="1"/>
</dbReference>
<feature type="non-terminal residue" evidence="2">
    <location>
        <position position="1"/>
    </location>
</feature>
<evidence type="ECO:0000313" key="3">
    <source>
        <dbReference type="Proteomes" id="UP001054945"/>
    </source>
</evidence>
<evidence type="ECO:0000259" key="1">
    <source>
        <dbReference type="PROSITE" id="PS50060"/>
    </source>
</evidence>
<sequence>ASVTLKRTSALGQMAKDNTTGFVKVDRPGLMGSLDLQVTKLNQLRTEITLFSVQKDKKAGSEANLMSEIFPPGKTAYCLTFYYAMKGEELGTLKVMRKEENITETTLWLMKGDQGNAWIKGMAILKPSVLYNQVVFRGITGKGKSGYMALDDIRIRSGENAKFNHLKLILDSKVWKIN</sequence>
<dbReference type="InterPro" id="IPR000998">
    <property type="entry name" value="MAM_dom"/>
</dbReference>
<dbReference type="CDD" id="cd06263">
    <property type="entry name" value="MAM"/>
    <property type="match status" value="1"/>
</dbReference>
<dbReference type="PANTHER" id="PTHR23282:SF101">
    <property type="entry name" value="MAM DOMAIN-CONTAINING PROTEIN"/>
    <property type="match status" value="1"/>
</dbReference>
<dbReference type="GO" id="GO:0016020">
    <property type="term" value="C:membrane"/>
    <property type="evidence" value="ECO:0007669"/>
    <property type="project" value="InterPro"/>
</dbReference>
<proteinExistence type="predicted"/>
<evidence type="ECO:0000313" key="2">
    <source>
        <dbReference type="EMBL" id="GIY45281.1"/>
    </source>
</evidence>
<dbReference type="PROSITE" id="PS50060">
    <property type="entry name" value="MAM_2"/>
    <property type="match status" value="1"/>
</dbReference>
<dbReference type="Proteomes" id="UP001054945">
    <property type="component" value="Unassembled WGS sequence"/>
</dbReference>
<reference evidence="2 3" key="1">
    <citation type="submission" date="2021-06" db="EMBL/GenBank/DDBJ databases">
        <title>Caerostris extrusa draft genome.</title>
        <authorList>
            <person name="Kono N."/>
            <person name="Arakawa K."/>
        </authorList>
    </citation>
    <scope>NUCLEOTIDE SEQUENCE [LARGE SCALE GENOMIC DNA]</scope>
</reference>
<comment type="caution">
    <text evidence="2">The sequence shown here is derived from an EMBL/GenBank/DDBJ whole genome shotgun (WGS) entry which is preliminary data.</text>
</comment>
<gene>
    <name evidence="2" type="primary">MLRP2_17</name>
    <name evidence="2" type="ORF">CEXT_341091</name>
</gene>
<protein>
    <submittedName>
        <fullName evidence="2">MAM and LDL-receptor class A domain-containing protein 2</fullName>
    </submittedName>
</protein>
<dbReference type="Pfam" id="PF00629">
    <property type="entry name" value="MAM"/>
    <property type="match status" value="1"/>
</dbReference>
<feature type="domain" description="MAM" evidence="1">
    <location>
        <begin position="60"/>
        <end position="162"/>
    </location>
</feature>
<organism evidence="2 3">
    <name type="scientific">Caerostris extrusa</name>
    <name type="common">Bark spider</name>
    <name type="synonym">Caerostris bankana</name>
    <dbReference type="NCBI Taxonomy" id="172846"/>
    <lineage>
        <taxon>Eukaryota</taxon>
        <taxon>Metazoa</taxon>
        <taxon>Ecdysozoa</taxon>
        <taxon>Arthropoda</taxon>
        <taxon>Chelicerata</taxon>
        <taxon>Arachnida</taxon>
        <taxon>Araneae</taxon>
        <taxon>Araneomorphae</taxon>
        <taxon>Entelegynae</taxon>
        <taxon>Araneoidea</taxon>
        <taxon>Araneidae</taxon>
        <taxon>Caerostris</taxon>
    </lineage>
</organism>
<dbReference type="AlphaFoldDB" id="A0AAV4TIM9"/>
<dbReference type="Gene3D" id="2.60.120.200">
    <property type="match status" value="1"/>
</dbReference>
<dbReference type="InterPro" id="IPR051560">
    <property type="entry name" value="MAM_domain-containing"/>
</dbReference>
<accession>A0AAV4TIM9</accession>
<dbReference type="SUPFAM" id="SSF49899">
    <property type="entry name" value="Concanavalin A-like lectins/glucanases"/>
    <property type="match status" value="1"/>
</dbReference>
<name>A0AAV4TIM9_CAEEX</name>
<keyword evidence="3" id="KW-1185">Reference proteome</keyword>